<evidence type="ECO:0000313" key="2">
    <source>
        <dbReference type="EMBL" id="CAE4656459.1"/>
    </source>
</evidence>
<name>A0A7S4VNQ7_9STRA</name>
<dbReference type="Gene3D" id="1.25.40.10">
    <property type="entry name" value="Tetratricopeptide repeat domain"/>
    <property type="match status" value="2"/>
</dbReference>
<dbReference type="InterPro" id="IPR050767">
    <property type="entry name" value="Sel1_AlgK"/>
</dbReference>
<dbReference type="EMBL" id="HBNS01054379">
    <property type="protein sequence ID" value="CAE4656459.1"/>
    <property type="molecule type" value="Transcribed_RNA"/>
</dbReference>
<organism evidence="2">
    <name type="scientific">Ditylum brightwellii</name>
    <dbReference type="NCBI Taxonomy" id="49249"/>
    <lineage>
        <taxon>Eukaryota</taxon>
        <taxon>Sar</taxon>
        <taxon>Stramenopiles</taxon>
        <taxon>Ochrophyta</taxon>
        <taxon>Bacillariophyta</taxon>
        <taxon>Mediophyceae</taxon>
        <taxon>Lithodesmiophycidae</taxon>
        <taxon>Lithodesmiales</taxon>
        <taxon>Lithodesmiaceae</taxon>
        <taxon>Ditylum</taxon>
    </lineage>
</organism>
<proteinExistence type="inferred from homology"/>
<comment type="similarity">
    <text evidence="1">Belongs to the sel-1 family.</text>
</comment>
<dbReference type="InterPro" id="IPR006597">
    <property type="entry name" value="Sel1-like"/>
</dbReference>
<protein>
    <recommendedName>
        <fullName evidence="3">F-box domain-containing protein</fullName>
    </recommendedName>
</protein>
<dbReference type="SUPFAM" id="SSF81901">
    <property type="entry name" value="HCP-like"/>
    <property type="match status" value="1"/>
</dbReference>
<accession>A0A7S4VNQ7</accession>
<dbReference type="InterPro" id="IPR011990">
    <property type="entry name" value="TPR-like_helical_dom_sf"/>
</dbReference>
<dbReference type="PANTHER" id="PTHR11102">
    <property type="entry name" value="SEL-1-LIKE PROTEIN"/>
    <property type="match status" value="1"/>
</dbReference>
<dbReference type="SMART" id="SM00671">
    <property type="entry name" value="SEL1"/>
    <property type="match status" value="5"/>
</dbReference>
<dbReference type="AlphaFoldDB" id="A0A7S4VNQ7"/>
<evidence type="ECO:0008006" key="3">
    <source>
        <dbReference type="Google" id="ProtNLM"/>
    </source>
</evidence>
<dbReference type="Pfam" id="PF08238">
    <property type="entry name" value="Sel1"/>
    <property type="match status" value="5"/>
</dbReference>
<dbReference type="PANTHER" id="PTHR11102:SF160">
    <property type="entry name" value="ERAD-ASSOCIATED E3 UBIQUITIN-PROTEIN LIGASE COMPONENT HRD3"/>
    <property type="match status" value="1"/>
</dbReference>
<reference evidence="2" key="1">
    <citation type="submission" date="2021-01" db="EMBL/GenBank/DDBJ databases">
        <authorList>
            <person name="Corre E."/>
            <person name="Pelletier E."/>
            <person name="Niang G."/>
            <person name="Scheremetjew M."/>
            <person name="Finn R."/>
            <person name="Kale V."/>
            <person name="Holt S."/>
            <person name="Cochrane G."/>
            <person name="Meng A."/>
            <person name="Brown T."/>
            <person name="Cohen L."/>
        </authorList>
    </citation>
    <scope>NUCLEOTIDE SEQUENCE</scope>
    <source>
        <strain evidence="2">GSO104</strain>
    </source>
</reference>
<sequence length="324" mass="35691">MSPNTTIPSLPPLYFHEKNRYKDTKIESSENMISLESLPAELTRHCISSFCAWGDLAKLATVQKSWANIMKDAAEHGGKKAKWELANALMDGTNGLESNPTLAVEYFSELAGVTINENEESESDEQDEAGDIIVLEPSPCHDEVVESEDVYVPAMRKLATCSLTGHGVPHNNSAGLKWLETAYKIGNDVDAAHELALIYEYAQHGVEIDVVVAAQWFKQAAESGHVEAMAEYAMCCELGCGREQSDEDALEWYIKAAESGHTTSKFSVGEAFEEARGVPQSDEEACLWYYKAAVEGDEDSKRALRRLRDIARIVVPGLANLLNE</sequence>
<evidence type="ECO:0000256" key="1">
    <source>
        <dbReference type="ARBA" id="ARBA00038101"/>
    </source>
</evidence>
<gene>
    <name evidence="2" type="ORF">DBRI00130_LOCUS39456</name>
</gene>